<reference evidence="6" key="1">
    <citation type="submission" date="2022-01" db="UniProtKB">
        <authorList>
            <consortium name="EnsemblMetazoa"/>
        </authorList>
    </citation>
    <scope>IDENTIFICATION</scope>
</reference>
<feature type="transmembrane region" description="Helical" evidence="5">
    <location>
        <begin position="226"/>
        <end position="248"/>
    </location>
</feature>
<feature type="transmembrane region" description="Helical" evidence="5">
    <location>
        <begin position="380"/>
        <end position="401"/>
    </location>
</feature>
<accession>A0A8I6RFK2</accession>
<dbReference type="InterPro" id="IPR011701">
    <property type="entry name" value="MFS"/>
</dbReference>
<proteinExistence type="predicted"/>
<feature type="transmembrane region" description="Helical" evidence="5">
    <location>
        <begin position="413"/>
        <end position="431"/>
    </location>
</feature>
<organism evidence="6 7">
    <name type="scientific">Cimex lectularius</name>
    <name type="common">Bed bug</name>
    <name type="synonym">Acanthia lectularia</name>
    <dbReference type="NCBI Taxonomy" id="79782"/>
    <lineage>
        <taxon>Eukaryota</taxon>
        <taxon>Metazoa</taxon>
        <taxon>Ecdysozoa</taxon>
        <taxon>Arthropoda</taxon>
        <taxon>Hexapoda</taxon>
        <taxon>Insecta</taxon>
        <taxon>Pterygota</taxon>
        <taxon>Neoptera</taxon>
        <taxon>Paraneoptera</taxon>
        <taxon>Hemiptera</taxon>
        <taxon>Heteroptera</taxon>
        <taxon>Panheteroptera</taxon>
        <taxon>Cimicomorpha</taxon>
        <taxon>Cimicidae</taxon>
        <taxon>Cimex</taxon>
    </lineage>
</organism>
<dbReference type="PANTHER" id="PTHR10924">
    <property type="entry name" value="MAJOR FACILITATOR SUPERFAMILY PROTEIN-RELATED"/>
    <property type="match status" value="1"/>
</dbReference>
<dbReference type="AlphaFoldDB" id="A0A8I6RFK2"/>
<keyword evidence="3 5" id="KW-1133">Transmembrane helix</keyword>
<feature type="transmembrane region" description="Helical" evidence="5">
    <location>
        <begin position="288"/>
        <end position="309"/>
    </location>
</feature>
<dbReference type="RefSeq" id="XP_014242298.1">
    <property type="nucleotide sequence ID" value="XM_014386812.2"/>
</dbReference>
<feature type="transmembrane region" description="Helical" evidence="5">
    <location>
        <begin position="49"/>
        <end position="69"/>
    </location>
</feature>
<dbReference type="OrthoDB" id="8190074at2759"/>
<feature type="transmembrane region" description="Helical" evidence="5">
    <location>
        <begin position="443"/>
        <end position="462"/>
    </location>
</feature>
<dbReference type="Proteomes" id="UP000494040">
    <property type="component" value="Unassembled WGS sequence"/>
</dbReference>
<dbReference type="GO" id="GO:0022857">
    <property type="term" value="F:transmembrane transporter activity"/>
    <property type="evidence" value="ECO:0007669"/>
    <property type="project" value="InterPro"/>
</dbReference>
<feature type="transmembrane region" description="Helical" evidence="5">
    <location>
        <begin position="321"/>
        <end position="337"/>
    </location>
</feature>
<dbReference type="Gene3D" id="1.20.1250.20">
    <property type="entry name" value="MFS general substrate transporter like domains"/>
    <property type="match status" value="1"/>
</dbReference>
<dbReference type="SUPFAM" id="SSF103473">
    <property type="entry name" value="MFS general substrate transporter"/>
    <property type="match status" value="1"/>
</dbReference>
<keyword evidence="2 5" id="KW-0812">Transmembrane</keyword>
<comment type="subcellular location">
    <subcellularLocation>
        <location evidence="1">Membrane</location>
        <topology evidence="1">Multi-pass membrane protein</topology>
    </subcellularLocation>
</comment>
<dbReference type="EnsemblMetazoa" id="XM_014386812.2">
    <property type="protein sequence ID" value="XP_014242298.1"/>
    <property type="gene ID" value="LOC106662608"/>
</dbReference>
<feature type="transmembrane region" description="Helical" evidence="5">
    <location>
        <begin position="179"/>
        <end position="203"/>
    </location>
</feature>
<sequence length="476" mass="53118">MTDFSSICVSLKLFFSDSDCESEENILLDYVDEKKNNLDFISKATSKKWYVLALYSMTSFCQVIVWNTWSPIAKSALYAFPTWRESTIALLNNWGSITFLFFIAPCCWLLKEKGLRTSFVLSSFLCMSGSGIRLLTTKEELFTLFAHFGAILNSIGGVILSPAIVQLSSTWFQPNQRTSATGIGTSLSLLGIAGSYLIGPFVVNEPSAFEDKLQLSSGRTLIRQQILQYLIMCFAMELLLFLLILFTFPDKPKVPASRSSILRMTQESPFLKAIKGTLSNLEFWKLSLANGLCSGISGPWLSLLTIIFAQTGISQKETAQLGFWTIICSCLMGLSVSKASDLRPGHIKTILIVLMAFSDFMFIWILLLTTRTLEFNKGTFSIVVIGGLSVLWASPALYYELAAEVNYPISEEITAGCMMAISNFCTCLIYAELYIFPRANVGWMNYCMVVFGLIALFLLIYVKGNYKRLVLDVGKH</sequence>
<evidence type="ECO:0000256" key="1">
    <source>
        <dbReference type="ARBA" id="ARBA00004141"/>
    </source>
</evidence>
<feature type="transmembrane region" description="Helical" evidence="5">
    <location>
        <begin position="141"/>
        <end position="167"/>
    </location>
</feature>
<dbReference type="KEGG" id="clec:106662608"/>
<dbReference type="InterPro" id="IPR036259">
    <property type="entry name" value="MFS_trans_sf"/>
</dbReference>
<feature type="transmembrane region" description="Helical" evidence="5">
    <location>
        <begin position="349"/>
        <end position="368"/>
    </location>
</feature>
<dbReference type="PANTHER" id="PTHR10924:SF27">
    <property type="entry name" value="SOLUTE CARRIER FAMILY 49 MEMBER 4"/>
    <property type="match status" value="1"/>
</dbReference>
<evidence type="ECO:0000256" key="5">
    <source>
        <dbReference type="SAM" id="Phobius"/>
    </source>
</evidence>
<evidence type="ECO:0000313" key="7">
    <source>
        <dbReference type="Proteomes" id="UP000494040"/>
    </source>
</evidence>
<dbReference type="GeneID" id="106662608"/>
<evidence type="ECO:0000256" key="3">
    <source>
        <dbReference type="ARBA" id="ARBA00022989"/>
    </source>
</evidence>
<dbReference type="OMA" id="VCFRESY"/>
<feature type="transmembrane region" description="Helical" evidence="5">
    <location>
        <begin position="89"/>
        <end position="110"/>
    </location>
</feature>
<evidence type="ECO:0000313" key="6">
    <source>
        <dbReference type="EnsemblMetazoa" id="XP_014242298.1"/>
    </source>
</evidence>
<keyword evidence="4 5" id="KW-0472">Membrane</keyword>
<evidence type="ECO:0000256" key="4">
    <source>
        <dbReference type="ARBA" id="ARBA00023136"/>
    </source>
</evidence>
<evidence type="ECO:0000256" key="2">
    <source>
        <dbReference type="ARBA" id="ARBA00022692"/>
    </source>
</evidence>
<keyword evidence="7" id="KW-1185">Reference proteome</keyword>
<dbReference type="GO" id="GO:0016020">
    <property type="term" value="C:membrane"/>
    <property type="evidence" value="ECO:0007669"/>
    <property type="project" value="UniProtKB-SubCell"/>
</dbReference>
<name>A0A8I6RFK2_CIMLE</name>
<dbReference type="Pfam" id="PF07690">
    <property type="entry name" value="MFS_1"/>
    <property type="match status" value="1"/>
</dbReference>
<protein>
    <submittedName>
        <fullName evidence="6">Uncharacterized protein</fullName>
    </submittedName>
</protein>
<dbReference type="InterPro" id="IPR049680">
    <property type="entry name" value="FLVCR1-2_SLC49-like"/>
</dbReference>